<dbReference type="PaxDb" id="6945-B7PXC0"/>
<reference evidence="2 4" key="1">
    <citation type="submission" date="2008-03" db="EMBL/GenBank/DDBJ databases">
        <title>Annotation of Ixodes scapularis.</title>
        <authorList>
            <consortium name="Ixodes scapularis Genome Project Consortium"/>
            <person name="Caler E."/>
            <person name="Hannick L.I."/>
            <person name="Bidwell S."/>
            <person name="Joardar V."/>
            <person name="Thiagarajan M."/>
            <person name="Amedeo P."/>
            <person name="Galinsky K.J."/>
            <person name="Schobel S."/>
            <person name="Inman J."/>
            <person name="Hostetler J."/>
            <person name="Miller J."/>
            <person name="Hammond M."/>
            <person name="Megy K."/>
            <person name="Lawson D."/>
            <person name="Kodira C."/>
            <person name="Sutton G."/>
            <person name="Meyer J."/>
            <person name="Hill C.A."/>
            <person name="Birren B."/>
            <person name="Nene V."/>
            <person name="Collins F."/>
            <person name="Alarcon-Chaidez F."/>
            <person name="Wikel S."/>
            <person name="Strausberg R."/>
        </authorList>
    </citation>
    <scope>NUCLEOTIDE SEQUENCE [LARGE SCALE GENOMIC DNA]</scope>
    <source>
        <strain evidence="4">Wikel</strain>
        <strain evidence="2">Wikel colony</strain>
    </source>
</reference>
<feature type="non-terminal residue" evidence="2">
    <location>
        <position position="1"/>
    </location>
</feature>
<evidence type="ECO:0000313" key="2">
    <source>
        <dbReference type="EMBL" id="EEC11242.1"/>
    </source>
</evidence>
<dbReference type="EMBL" id="ABJB010924401">
    <property type="status" value="NOT_ANNOTATED_CDS"/>
    <property type="molecule type" value="Genomic_DNA"/>
</dbReference>
<dbReference type="AlphaFoldDB" id="B7PXC0"/>
<feature type="compositionally biased region" description="Low complexity" evidence="1">
    <location>
        <begin position="70"/>
        <end position="79"/>
    </location>
</feature>
<accession>B7PXC0</accession>
<name>B7PXC0_IXOSC</name>
<keyword evidence="4" id="KW-1185">Reference proteome</keyword>
<dbReference type="Proteomes" id="UP000001555">
    <property type="component" value="Unassembled WGS sequence"/>
</dbReference>
<organism>
    <name type="scientific">Ixodes scapularis</name>
    <name type="common">Black-legged tick</name>
    <name type="synonym">Deer tick</name>
    <dbReference type="NCBI Taxonomy" id="6945"/>
    <lineage>
        <taxon>Eukaryota</taxon>
        <taxon>Metazoa</taxon>
        <taxon>Ecdysozoa</taxon>
        <taxon>Arthropoda</taxon>
        <taxon>Chelicerata</taxon>
        <taxon>Arachnida</taxon>
        <taxon>Acari</taxon>
        <taxon>Parasitiformes</taxon>
        <taxon>Ixodida</taxon>
        <taxon>Ixodoidea</taxon>
        <taxon>Ixodidae</taxon>
        <taxon>Ixodinae</taxon>
        <taxon>Ixodes</taxon>
    </lineage>
</organism>
<dbReference type="VEuPathDB" id="VectorBase:ISCI020312"/>
<dbReference type="EMBL" id="DS813296">
    <property type="protein sequence ID" value="EEC11242.1"/>
    <property type="molecule type" value="Genomic_DNA"/>
</dbReference>
<dbReference type="HOGENOM" id="CLU_2102954_0_0_1"/>
<reference evidence="3" key="2">
    <citation type="submission" date="2020-05" db="UniProtKB">
        <authorList>
            <consortium name="EnsemblMetazoa"/>
        </authorList>
    </citation>
    <scope>IDENTIFICATION</scope>
    <source>
        <strain evidence="3">wikel</strain>
    </source>
</reference>
<evidence type="ECO:0000256" key="1">
    <source>
        <dbReference type="SAM" id="MobiDB-lite"/>
    </source>
</evidence>
<dbReference type="EnsemblMetazoa" id="ISCW020312-RA">
    <property type="protein sequence ID" value="ISCW020312-PA"/>
    <property type="gene ID" value="ISCW020312"/>
</dbReference>
<proteinExistence type="predicted"/>
<protein>
    <submittedName>
        <fullName evidence="2 3">Uncharacterized protein</fullName>
    </submittedName>
</protein>
<feature type="region of interest" description="Disordered" evidence="1">
    <location>
        <begin position="1"/>
        <end position="116"/>
    </location>
</feature>
<feature type="non-terminal residue" evidence="2">
    <location>
        <position position="116"/>
    </location>
</feature>
<dbReference type="InParanoid" id="B7PXC0"/>
<evidence type="ECO:0000313" key="4">
    <source>
        <dbReference type="Proteomes" id="UP000001555"/>
    </source>
</evidence>
<dbReference type="VEuPathDB" id="VectorBase:ISCW020312"/>
<gene>
    <name evidence="2" type="ORF">IscW_ISCW020312</name>
</gene>
<evidence type="ECO:0000313" key="3">
    <source>
        <dbReference type="EnsemblMetazoa" id="ISCW020312-PA"/>
    </source>
</evidence>
<sequence length="116" mass="13195">PTRGRQKEFLTTGNSKNRSNKRKRIVERSCRGSLANRLTCGPRSRLHQRTWPPPPSPEAHAELTYGQLMQKTQPKQQPKTNRRRAQLYTGEGDPHETNGLAESDASQHALQRRTAV</sequence>